<evidence type="ECO:0000313" key="4">
    <source>
        <dbReference type="Proteomes" id="UP000053825"/>
    </source>
</evidence>
<dbReference type="InterPro" id="IPR043183">
    <property type="entry name" value="DNJB2/6-like"/>
</dbReference>
<dbReference type="InterPro" id="IPR018253">
    <property type="entry name" value="DnaJ_domain_CS"/>
</dbReference>
<evidence type="ECO:0000313" key="3">
    <source>
        <dbReference type="EMBL" id="KOC61625.1"/>
    </source>
</evidence>
<dbReference type="STRING" id="597456.A0A0L7QSL6"/>
<keyword evidence="1" id="KW-0143">Chaperone</keyword>
<feature type="domain" description="J" evidence="2">
    <location>
        <begin position="3"/>
        <end position="69"/>
    </location>
</feature>
<name>A0A0L7QSL6_9HYME</name>
<dbReference type="Pfam" id="PF00226">
    <property type="entry name" value="DnaJ"/>
    <property type="match status" value="1"/>
</dbReference>
<evidence type="ECO:0000259" key="2">
    <source>
        <dbReference type="PROSITE" id="PS50076"/>
    </source>
</evidence>
<dbReference type="Gene3D" id="1.10.287.110">
    <property type="entry name" value="DnaJ domain"/>
    <property type="match status" value="1"/>
</dbReference>
<dbReference type="OrthoDB" id="10250354at2759"/>
<sequence length="235" mass="26378">MVDYYKVLGVQRTATGRDIKKAYRKLALRWHPDKNMDNLEEANKRFKEISEAYEVLSDEKKKRVYDQFGKEGLQMPGEKTGYEDELDLAFAFVFRDPETVFREFFSGLPFEEMFPKPTACRGNRHGQPGNNLSRSVFGTLGVAFGFRPFSDLFECTTGFTSFNTSASFGGNNGGGFDGNSGGGNVKKTSTSTRFINGKKITTKKVFEDGRETIMTFENDVLKSKTVNGVPQSTYS</sequence>
<dbReference type="PROSITE" id="PS00636">
    <property type="entry name" value="DNAJ_1"/>
    <property type="match status" value="1"/>
</dbReference>
<accession>A0A0L7QSL6</accession>
<evidence type="ECO:0000256" key="1">
    <source>
        <dbReference type="ARBA" id="ARBA00023186"/>
    </source>
</evidence>
<dbReference type="PRINTS" id="PR00625">
    <property type="entry name" value="JDOMAIN"/>
</dbReference>
<dbReference type="SMART" id="SM00271">
    <property type="entry name" value="DnaJ"/>
    <property type="match status" value="1"/>
</dbReference>
<dbReference type="EMBL" id="KQ414756">
    <property type="protein sequence ID" value="KOC61625.1"/>
    <property type="molecule type" value="Genomic_DNA"/>
</dbReference>
<protein>
    <submittedName>
        <fullName evidence="3">DnaJ like protein subfamily B member 6</fullName>
    </submittedName>
</protein>
<dbReference type="InterPro" id="IPR001623">
    <property type="entry name" value="DnaJ_domain"/>
</dbReference>
<proteinExistence type="predicted"/>
<dbReference type="PANTHER" id="PTHR45168:SF3">
    <property type="entry name" value="DNAJ HEAT SHOCK PROTEIN FAMILY (HSP40) MEMBER B2"/>
    <property type="match status" value="1"/>
</dbReference>
<keyword evidence="4" id="KW-1185">Reference proteome</keyword>
<dbReference type="CDD" id="cd06257">
    <property type="entry name" value="DnaJ"/>
    <property type="match status" value="1"/>
</dbReference>
<dbReference type="Proteomes" id="UP000053825">
    <property type="component" value="Unassembled WGS sequence"/>
</dbReference>
<dbReference type="PROSITE" id="PS50076">
    <property type="entry name" value="DNAJ_2"/>
    <property type="match status" value="1"/>
</dbReference>
<dbReference type="GO" id="GO:0030544">
    <property type="term" value="F:Hsp70 protein binding"/>
    <property type="evidence" value="ECO:0007669"/>
    <property type="project" value="InterPro"/>
</dbReference>
<dbReference type="InterPro" id="IPR036869">
    <property type="entry name" value="J_dom_sf"/>
</dbReference>
<reference evidence="3 4" key="1">
    <citation type="submission" date="2015-07" db="EMBL/GenBank/DDBJ databases">
        <title>The genome of Habropoda laboriosa.</title>
        <authorList>
            <person name="Pan H."/>
            <person name="Kapheim K."/>
        </authorList>
    </citation>
    <scope>NUCLEOTIDE SEQUENCE [LARGE SCALE GENOMIC DNA]</scope>
    <source>
        <strain evidence="3">0110345459</strain>
    </source>
</reference>
<dbReference type="GO" id="GO:0051082">
    <property type="term" value="F:unfolded protein binding"/>
    <property type="evidence" value="ECO:0007669"/>
    <property type="project" value="InterPro"/>
</dbReference>
<dbReference type="PANTHER" id="PTHR45168">
    <property type="entry name" value="DNAJ HOMOLOG SUBFAMILY B MEMBER 2"/>
    <property type="match status" value="1"/>
</dbReference>
<organism evidence="3 4">
    <name type="scientific">Habropoda laboriosa</name>
    <dbReference type="NCBI Taxonomy" id="597456"/>
    <lineage>
        <taxon>Eukaryota</taxon>
        <taxon>Metazoa</taxon>
        <taxon>Ecdysozoa</taxon>
        <taxon>Arthropoda</taxon>
        <taxon>Hexapoda</taxon>
        <taxon>Insecta</taxon>
        <taxon>Pterygota</taxon>
        <taxon>Neoptera</taxon>
        <taxon>Endopterygota</taxon>
        <taxon>Hymenoptera</taxon>
        <taxon>Apocrita</taxon>
        <taxon>Aculeata</taxon>
        <taxon>Apoidea</taxon>
        <taxon>Anthophila</taxon>
        <taxon>Apidae</taxon>
        <taxon>Habropoda</taxon>
    </lineage>
</organism>
<dbReference type="AlphaFoldDB" id="A0A0L7QSL6"/>
<dbReference type="SUPFAM" id="SSF46565">
    <property type="entry name" value="Chaperone J-domain"/>
    <property type="match status" value="1"/>
</dbReference>
<gene>
    <name evidence="3" type="ORF">WH47_05773</name>
</gene>